<sequence>MVVPRYYLCEAVLQCLVNLITNFSFSKYKWFYHWFSYNGIKTYAYRTR</sequence>
<dbReference type="EMBL" id="BK015712">
    <property type="protein sequence ID" value="DAE21458.1"/>
    <property type="molecule type" value="Genomic_DNA"/>
</dbReference>
<evidence type="ECO:0000313" key="1">
    <source>
        <dbReference type="EMBL" id="DAE21458.1"/>
    </source>
</evidence>
<protein>
    <submittedName>
        <fullName evidence="1">Uncharacterized protein</fullName>
    </submittedName>
</protein>
<accession>A0A8S5QR20</accession>
<name>A0A8S5QR20_9CAUD</name>
<proteinExistence type="predicted"/>
<organism evidence="1">
    <name type="scientific">Myoviridae sp. ctgXL3</name>
    <dbReference type="NCBI Taxonomy" id="2826681"/>
    <lineage>
        <taxon>Viruses</taxon>
        <taxon>Duplodnaviria</taxon>
        <taxon>Heunggongvirae</taxon>
        <taxon>Uroviricota</taxon>
        <taxon>Caudoviricetes</taxon>
    </lineage>
</organism>
<reference evidence="1" key="1">
    <citation type="journal article" date="2021" name="Proc. Natl. Acad. Sci. U.S.A.">
        <title>A Catalog of Tens of Thousands of Viruses from Human Metagenomes Reveals Hidden Associations with Chronic Diseases.</title>
        <authorList>
            <person name="Tisza M.J."/>
            <person name="Buck C.B."/>
        </authorList>
    </citation>
    <scope>NUCLEOTIDE SEQUENCE</scope>
    <source>
        <strain evidence="1">CtgXL3</strain>
    </source>
</reference>